<sequence length="454" mass="49192">MGKESSKGRGAAARQHSLERPMANRTRQRRATTMAQHEEAAPSPRPTVPLQVVELSDEFVKLLGVDRRSAESLQPLFAAHCRQLLPAPQGTHGNSNGGAREALGTRVAPRAVLLTRSGSFFVLKPRDGSSAVVLERLEFGAYLQRDGKRRGMRGKRRILQHLSGSDEEKEEDDDDGFHFFAGSSAPQVQPSARIDVVVDERCLPNDMQCICITGWTCRAGKWARHAAASSRPGATQTLEGTATSRAVASGGDGMTMTGRFVMALQFYAKSGLLAGVLALRLKQVADHFRKLDIVKFIVSSHNYSLKHAGRNMALCRVASKPFVSLSSLTFSSCRVTVRDMLCYGLEVPATVTLSDSDSDDDDDDGESSTYAFAYASSKSSSSAASSRLSSMYTTDAEADLGAGLAELAHCCFSTDHTLQSDETFNARLVELLDDIARAEDMLAVYRAHGQSTFL</sequence>
<name>A0A061IXJ9_TRYRA</name>
<organism evidence="2 3">
    <name type="scientific">Trypanosoma rangeli SC58</name>
    <dbReference type="NCBI Taxonomy" id="429131"/>
    <lineage>
        <taxon>Eukaryota</taxon>
        <taxon>Discoba</taxon>
        <taxon>Euglenozoa</taxon>
        <taxon>Kinetoplastea</taxon>
        <taxon>Metakinetoplastina</taxon>
        <taxon>Trypanosomatida</taxon>
        <taxon>Trypanosomatidae</taxon>
        <taxon>Trypanosoma</taxon>
        <taxon>Herpetosoma</taxon>
    </lineage>
</organism>
<dbReference type="Proteomes" id="UP000031737">
    <property type="component" value="Unassembled WGS sequence"/>
</dbReference>
<evidence type="ECO:0000313" key="2">
    <source>
        <dbReference type="EMBL" id="ESL06561.1"/>
    </source>
</evidence>
<gene>
    <name evidence="2" type="ORF">TRSC58_05763</name>
</gene>
<evidence type="ECO:0000256" key="1">
    <source>
        <dbReference type="SAM" id="MobiDB-lite"/>
    </source>
</evidence>
<comment type="caution">
    <text evidence="2">The sequence shown here is derived from an EMBL/GenBank/DDBJ whole genome shotgun (WGS) entry which is preliminary data.</text>
</comment>
<evidence type="ECO:0000313" key="3">
    <source>
        <dbReference type="Proteomes" id="UP000031737"/>
    </source>
</evidence>
<accession>A0A061IXJ9</accession>
<reference evidence="2 3" key="1">
    <citation type="submission" date="2013-07" db="EMBL/GenBank/DDBJ databases">
        <authorList>
            <person name="Stoco P.H."/>
            <person name="Wagner G."/>
            <person name="Gerber A."/>
            <person name="Zaha A."/>
            <person name="Thompson C."/>
            <person name="Bartholomeu D.C."/>
            <person name="Luckemeyer D.D."/>
            <person name="Bahia D."/>
            <person name="Loreto E."/>
            <person name="Prestes E.B."/>
            <person name="Lima F.M."/>
            <person name="Rodrigues-Luiz G."/>
            <person name="Vallejo G.A."/>
            <person name="Filho J.F."/>
            <person name="Monteiro K.M."/>
            <person name="Tyler K.M."/>
            <person name="de Almeida L.G."/>
            <person name="Ortiz M.F."/>
            <person name="Siervo M.A."/>
            <person name="de Moraes M.H."/>
            <person name="Cunha O.L."/>
            <person name="Mendonca-Neto R."/>
            <person name="Silva R."/>
            <person name="Teixeira S.M."/>
            <person name="Murta S.M."/>
            <person name="Sincero T.C."/>
            <person name="Mendes T.A."/>
            <person name="Urmenyi T.P."/>
            <person name="Silva V.G."/>
            <person name="da Rocha W.D."/>
            <person name="Andersson B."/>
            <person name="Romanha A.J."/>
            <person name="Steindel M."/>
            <person name="de Vasconcelos A.T."/>
            <person name="Grisard E.C."/>
        </authorList>
    </citation>
    <scope>NUCLEOTIDE SEQUENCE [LARGE SCALE GENOMIC DNA]</scope>
    <source>
        <strain evidence="2 3">SC58</strain>
    </source>
</reference>
<protein>
    <submittedName>
        <fullName evidence="2">Uncharacterized protein</fullName>
    </submittedName>
</protein>
<dbReference type="AlphaFoldDB" id="A0A061IXJ9"/>
<dbReference type="EMBL" id="AUPL01005763">
    <property type="protein sequence ID" value="ESL06561.1"/>
    <property type="molecule type" value="Genomic_DNA"/>
</dbReference>
<dbReference type="OrthoDB" id="249102at2759"/>
<dbReference type="VEuPathDB" id="TriTrypDB:TRSC58_05763"/>
<feature type="region of interest" description="Disordered" evidence="1">
    <location>
        <begin position="154"/>
        <end position="175"/>
    </location>
</feature>
<feature type="compositionally biased region" description="Acidic residues" evidence="1">
    <location>
        <begin position="165"/>
        <end position="175"/>
    </location>
</feature>
<keyword evidence="3" id="KW-1185">Reference proteome</keyword>
<feature type="region of interest" description="Disordered" evidence="1">
    <location>
        <begin position="1"/>
        <end position="49"/>
    </location>
</feature>
<proteinExistence type="predicted"/>